<accession>A0A1B1E1B9</accession>
<gene>
    <name evidence="1" type="ORF">PCOAH_00031460</name>
</gene>
<dbReference type="KEGG" id="pcot:PCOAH_00031460"/>
<protein>
    <submittedName>
        <fullName evidence="1">Uncharacterized protein</fullName>
    </submittedName>
</protein>
<evidence type="ECO:0000313" key="2">
    <source>
        <dbReference type="Proteomes" id="UP000092716"/>
    </source>
</evidence>
<dbReference type="GeneID" id="30909877"/>
<proteinExistence type="predicted"/>
<dbReference type="RefSeq" id="XP_019915334.1">
    <property type="nucleotide sequence ID" value="XM_020059946.1"/>
</dbReference>
<dbReference type="Proteomes" id="UP000092716">
    <property type="component" value="Chromosome 10"/>
</dbReference>
<feature type="non-terminal residue" evidence="1">
    <location>
        <position position="1"/>
    </location>
</feature>
<organism evidence="1 2">
    <name type="scientific">Plasmodium coatneyi</name>
    <dbReference type="NCBI Taxonomy" id="208452"/>
    <lineage>
        <taxon>Eukaryota</taxon>
        <taxon>Sar</taxon>
        <taxon>Alveolata</taxon>
        <taxon>Apicomplexa</taxon>
        <taxon>Aconoidasida</taxon>
        <taxon>Haemosporida</taxon>
        <taxon>Plasmodiidae</taxon>
        <taxon>Plasmodium</taxon>
    </lineage>
</organism>
<sequence>KCEKRVSRNSSVRKFSEQMGKNEQIFLAKCRDRMYELTLL</sequence>
<name>A0A1B1E1B9_9APIC</name>
<evidence type="ECO:0000313" key="1">
    <source>
        <dbReference type="EMBL" id="ANQ08639.1"/>
    </source>
</evidence>
<dbReference type="VEuPathDB" id="PlasmoDB:PCOAH_00031460"/>
<dbReference type="EMBL" id="CP016248">
    <property type="protein sequence ID" value="ANQ08639.1"/>
    <property type="molecule type" value="Genomic_DNA"/>
</dbReference>
<dbReference type="AlphaFoldDB" id="A0A1B1E1B9"/>
<keyword evidence="2" id="KW-1185">Reference proteome</keyword>
<reference evidence="2" key="1">
    <citation type="submission" date="2016-06" db="EMBL/GenBank/DDBJ databases">
        <title>First high quality genome sequence of Plasmodium coatneyi using continuous long reads from single molecule, real-time sequencing.</title>
        <authorList>
            <person name="Chien J.-T."/>
            <person name="Pakala S.B."/>
            <person name="Geraldo J.A."/>
            <person name="Lapp S.A."/>
            <person name="Barnwell J.W."/>
            <person name="Kissinger J.C."/>
            <person name="Galinski M.R."/>
            <person name="Humphrey J.C."/>
        </authorList>
    </citation>
    <scope>NUCLEOTIDE SEQUENCE [LARGE SCALE GENOMIC DNA]</scope>
    <source>
        <strain evidence="2">Hackeri</strain>
    </source>
</reference>